<evidence type="ECO:0000313" key="4">
    <source>
        <dbReference type="EMBL" id="KAB2813530.1"/>
    </source>
</evidence>
<evidence type="ECO:0000259" key="3">
    <source>
        <dbReference type="SMART" id="SM00563"/>
    </source>
</evidence>
<dbReference type="AlphaFoldDB" id="A0A7J5E5G9"/>
<keyword evidence="2 4" id="KW-0012">Acyltransferase</keyword>
<dbReference type="EMBL" id="WBVM01000001">
    <property type="protein sequence ID" value="KAB2813530.1"/>
    <property type="molecule type" value="Genomic_DNA"/>
</dbReference>
<dbReference type="CDD" id="cd07989">
    <property type="entry name" value="LPLAT_AGPAT-like"/>
    <property type="match status" value="1"/>
</dbReference>
<comment type="caution">
    <text evidence="4">The sequence shown here is derived from an EMBL/GenBank/DDBJ whole genome shotgun (WGS) entry which is preliminary data.</text>
</comment>
<accession>A0A7J5E5G9</accession>
<dbReference type="InterPro" id="IPR002123">
    <property type="entry name" value="Plipid/glycerol_acylTrfase"/>
</dbReference>
<name>A0A7J5E5G9_NOCSI</name>
<evidence type="ECO:0000256" key="1">
    <source>
        <dbReference type="ARBA" id="ARBA00022679"/>
    </source>
</evidence>
<dbReference type="Pfam" id="PF01553">
    <property type="entry name" value="Acyltransferase"/>
    <property type="match status" value="1"/>
</dbReference>
<feature type="domain" description="Phospholipid/glycerol acyltransferase" evidence="3">
    <location>
        <begin position="35"/>
        <end position="154"/>
    </location>
</feature>
<dbReference type="GO" id="GO:0005886">
    <property type="term" value="C:plasma membrane"/>
    <property type="evidence" value="ECO:0007669"/>
    <property type="project" value="TreeGrafter"/>
</dbReference>
<dbReference type="PANTHER" id="PTHR10434">
    <property type="entry name" value="1-ACYL-SN-GLYCEROL-3-PHOSPHATE ACYLTRANSFERASE"/>
    <property type="match status" value="1"/>
</dbReference>
<protein>
    <submittedName>
        <fullName evidence="4">1-acyl-sn-glycerol-3-phosphate acyltransferase</fullName>
    </submittedName>
</protein>
<dbReference type="SMART" id="SM00563">
    <property type="entry name" value="PlsC"/>
    <property type="match status" value="1"/>
</dbReference>
<reference evidence="4 5" key="1">
    <citation type="submission" date="2019-09" db="EMBL/GenBank/DDBJ databases">
        <title>Pimelobacter sp. isolated from Paulinella.</title>
        <authorList>
            <person name="Jeong S.E."/>
        </authorList>
    </citation>
    <scope>NUCLEOTIDE SEQUENCE [LARGE SCALE GENOMIC DNA]</scope>
    <source>
        <strain evidence="4 5">Pch-N</strain>
    </source>
</reference>
<proteinExistence type="predicted"/>
<gene>
    <name evidence="4" type="ORF">F9L07_12780</name>
</gene>
<evidence type="ECO:0000256" key="2">
    <source>
        <dbReference type="ARBA" id="ARBA00023315"/>
    </source>
</evidence>
<dbReference type="PANTHER" id="PTHR10434:SF11">
    <property type="entry name" value="1-ACYL-SN-GLYCEROL-3-PHOSPHATE ACYLTRANSFERASE"/>
    <property type="match status" value="1"/>
</dbReference>
<dbReference type="SUPFAM" id="SSF69593">
    <property type="entry name" value="Glycerol-3-phosphate (1)-acyltransferase"/>
    <property type="match status" value="1"/>
</dbReference>
<dbReference type="GO" id="GO:0003841">
    <property type="term" value="F:1-acylglycerol-3-phosphate O-acyltransferase activity"/>
    <property type="evidence" value="ECO:0007669"/>
    <property type="project" value="TreeGrafter"/>
</dbReference>
<organism evidence="4 5">
    <name type="scientific">Nocardioides simplex</name>
    <name type="common">Arthrobacter simplex</name>
    <dbReference type="NCBI Taxonomy" id="2045"/>
    <lineage>
        <taxon>Bacteria</taxon>
        <taxon>Bacillati</taxon>
        <taxon>Actinomycetota</taxon>
        <taxon>Actinomycetes</taxon>
        <taxon>Propionibacteriales</taxon>
        <taxon>Nocardioidaceae</taxon>
        <taxon>Pimelobacter</taxon>
    </lineage>
</organism>
<dbReference type="GO" id="GO:0006654">
    <property type="term" value="P:phosphatidic acid biosynthetic process"/>
    <property type="evidence" value="ECO:0007669"/>
    <property type="project" value="TreeGrafter"/>
</dbReference>
<keyword evidence="1 4" id="KW-0808">Transferase</keyword>
<dbReference type="Proteomes" id="UP000449906">
    <property type="component" value="Unassembled WGS sequence"/>
</dbReference>
<evidence type="ECO:0000313" key="5">
    <source>
        <dbReference type="Proteomes" id="UP000449906"/>
    </source>
</evidence>
<sequence>MWFWMLKWVLLGPVVRWYARPRVCGRQHVPASGPVVVAANHAAEIDSLVLSLVLPRQPRFLAKAEYYRPGPRGRLYRWLCAVTGQIPVDRDGGSAASASLAAAERLLRDGGVWAIYPEGTRSPDGRLYRGHTGVVRVARAVPGAVVLPVGLVGTAAVDPSSRRGWRRGRVRVVIGAPVDVTAGDVRAGTDLLMAAIASLTGQEPLDHYAERRRAA</sequence>